<dbReference type="SUPFAM" id="SSF53335">
    <property type="entry name" value="S-adenosyl-L-methionine-dependent methyltransferases"/>
    <property type="match status" value="1"/>
</dbReference>
<dbReference type="EMBL" id="PKPP01011120">
    <property type="protein sequence ID" value="PWA44728.1"/>
    <property type="molecule type" value="Genomic_DNA"/>
</dbReference>
<keyword evidence="2" id="KW-1185">Reference proteome</keyword>
<dbReference type="Gene3D" id="3.40.50.150">
    <property type="entry name" value="Vaccinia Virus protein VP39"/>
    <property type="match status" value="1"/>
</dbReference>
<dbReference type="InterPro" id="IPR029063">
    <property type="entry name" value="SAM-dependent_MTases_sf"/>
</dbReference>
<dbReference type="Proteomes" id="UP000245207">
    <property type="component" value="Unassembled WGS sequence"/>
</dbReference>
<evidence type="ECO:0000313" key="1">
    <source>
        <dbReference type="EMBL" id="PWA44728.1"/>
    </source>
</evidence>
<evidence type="ECO:0000313" key="2">
    <source>
        <dbReference type="Proteomes" id="UP000245207"/>
    </source>
</evidence>
<dbReference type="GO" id="GO:0032259">
    <property type="term" value="P:methylation"/>
    <property type="evidence" value="ECO:0007669"/>
    <property type="project" value="UniProtKB-KW"/>
</dbReference>
<organism evidence="1 2">
    <name type="scientific">Artemisia annua</name>
    <name type="common">Sweet wormwood</name>
    <dbReference type="NCBI Taxonomy" id="35608"/>
    <lineage>
        <taxon>Eukaryota</taxon>
        <taxon>Viridiplantae</taxon>
        <taxon>Streptophyta</taxon>
        <taxon>Embryophyta</taxon>
        <taxon>Tracheophyta</taxon>
        <taxon>Spermatophyta</taxon>
        <taxon>Magnoliopsida</taxon>
        <taxon>eudicotyledons</taxon>
        <taxon>Gunneridae</taxon>
        <taxon>Pentapetalae</taxon>
        <taxon>asterids</taxon>
        <taxon>campanulids</taxon>
        <taxon>Asterales</taxon>
        <taxon>Asteraceae</taxon>
        <taxon>Asteroideae</taxon>
        <taxon>Anthemideae</taxon>
        <taxon>Artemisiinae</taxon>
        <taxon>Artemisia</taxon>
    </lineage>
</organism>
<dbReference type="PANTHER" id="PTHR45904">
    <property type="entry name" value="TRNA (URACIL-5-)-METHYLTRANSFERASE"/>
    <property type="match status" value="1"/>
</dbReference>
<dbReference type="STRING" id="35608.A0A2U1L6W6"/>
<dbReference type="GO" id="GO:0008168">
    <property type="term" value="F:methyltransferase activity"/>
    <property type="evidence" value="ECO:0007669"/>
    <property type="project" value="UniProtKB-KW"/>
</dbReference>
<keyword evidence="1" id="KW-0489">Methyltransferase</keyword>
<dbReference type="AlphaFoldDB" id="A0A2U1L6W6"/>
<proteinExistence type="predicted"/>
<keyword evidence="1" id="KW-0808">Transferase</keyword>
<sequence length="206" mass="22943">MGKRRRNIPGKVQMFLQKGYVDPYLDPYLENVCRNVFGLESDKHRSRQTQNVPQISTVADDDRRMWQASFVPQVSAPVDDARRMWQSGNWAGLGPNTSPFDVCFGIGTFVVTLPDCVTMFVGIEMDASAAGDANRNVEVNDITNCSAEMGTEAGVKEGNNRRNEEWGLSGSHCTRGLQKVINLMVMMSLLPFKDANLILIMNQGSY</sequence>
<accession>A0A2U1L6W6</accession>
<comment type="caution">
    <text evidence="1">The sequence shown here is derived from an EMBL/GenBank/DDBJ whole genome shotgun (WGS) entry which is preliminary data.</text>
</comment>
<dbReference type="InterPro" id="IPR045850">
    <property type="entry name" value="TRM2_met"/>
</dbReference>
<dbReference type="GO" id="GO:0003723">
    <property type="term" value="F:RNA binding"/>
    <property type="evidence" value="ECO:0007669"/>
    <property type="project" value="TreeGrafter"/>
</dbReference>
<name>A0A2U1L6W6_ARTAN</name>
<protein>
    <submittedName>
        <fullName evidence="1">Methyltransferase domain-containing protein</fullName>
    </submittedName>
</protein>
<reference evidence="1 2" key="1">
    <citation type="journal article" date="2018" name="Mol. Plant">
        <title>The genome of Artemisia annua provides insight into the evolution of Asteraceae family and artemisinin biosynthesis.</title>
        <authorList>
            <person name="Shen Q."/>
            <person name="Zhang L."/>
            <person name="Liao Z."/>
            <person name="Wang S."/>
            <person name="Yan T."/>
            <person name="Shi P."/>
            <person name="Liu M."/>
            <person name="Fu X."/>
            <person name="Pan Q."/>
            <person name="Wang Y."/>
            <person name="Lv Z."/>
            <person name="Lu X."/>
            <person name="Zhang F."/>
            <person name="Jiang W."/>
            <person name="Ma Y."/>
            <person name="Chen M."/>
            <person name="Hao X."/>
            <person name="Li L."/>
            <person name="Tang Y."/>
            <person name="Lv G."/>
            <person name="Zhou Y."/>
            <person name="Sun X."/>
            <person name="Brodelius P.E."/>
            <person name="Rose J.K.C."/>
            <person name="Tang K."/>
        </authorList>
    </citation>
    <scope>NUCLEOTIDE SEQUENCE [LARGE SCALE GENOMIC DNA]</scope>
    <source>
        <strain evidence="2">cv. Huhao1</strain>
        <tissue evidence="1">Leaf</tissue>
    </source>
</reference>
<gene>
    <name evidence="1" type="ORF">CTI12_AA523990</name>
</gene>
<dbReference type="PANTHER" id="PTHR45904:SF2">
    <property type="entry name" value="TRNA (URACIL-5-)-METHYLTRANSFERASE HOMOLOG A"/>
    <property type="match status" value="1"/>
</dbReference>